<dbReference type="PANTHER" id="PTHR45138">
    <property type="entry name" value="REGULATORY COMPONENTS OF SENSORY TRANSDUCTION SYSTEM"/>
    <property type="match status" value="1"/>
</dbReference>
<feature type="coiled-coil region" evidence="2">
    <location>
        <begin position="327"/>
        <end position="354"/>
    </location>
</feature>
<feature type="modified residue" description="4-aspartylphosphate" evidence="1">
    <location>
        <position position="97"/>
    </location>
</feature>
<evidence type="ECO:0000313" key="6">
    <source>
        <dbReference type="EMBL" id="MCC0179140.1"/>
    </source>
</evidence>
<dbReference type="Gene3D" id="3.30.450.20">
    <property type="entry name" value="PAS domain"/>
    <property type="match status" value="1"/>
</dbReference>
<dbReference type="InterPro" id="IPR000160">
    <property type="entry name" value="GGDEF_dom"/>
</dbReference>
<feature type="domain" description="PAS" evidence="4">
    <location>
        <begin position="229"/>
        <end position="264"/>
    </location>
</feature>
<dbReference type="InterPro" id="IPR035965">
    <property type="entry name" value="PAS-like_dom_sf"/>
</dbReference>
<evidence type="ECO:0000256" key="2">
    <source>
        <dbReference type="SAM" id="Coils"/>
    </source>
</evidence>
<dbReference type="EMBL" id="JADWDC010000069">
    <property type="protein sequence ID" value="MCC0179140.1"/>
    <property type="molecule type" value="Genomic_DNA"/>
</dbReference>
<dbReference type="PROSITE" id="PS50887">
    <property type="entry name" value="GGDEF"/>
    <property type="match status" value="1"/>
</dbReference>
<name>A0A964FGP8_9CYAN</name>
<dbReference type="InterPro" id="IPR011006">
    <property type="entry name" value="CheY-like_superfamily"/>
</dbReference>
<dbReference type="GO" id="GO:0052621">
    <property type="term" value="F:diguanylate cyclase activity"/>
    <property type="evidence" value="ECO:0007669"/>
    <property type="project" value="TreeGrafter"/>
</dbReference>
<dbReference type="PROSITE" id="PS50112">
    <property type="entry name" value="PAS"/>
    <property type="match status" value="1"/>
</dbReference>
<keyword evidence="7" id="KW-1185">Reference proteome</keyword>
<dbReference type="InterPro" id="IPR043128">
    <property type="entry name" value="Rev_trsase/Diguanyl_cyclase"/>
</dbReference>
<dbReference type="SUPFAM" id="SSF55073">
    <property type="entry name" value="Nucleotide cyclase"/>
    <property type="match status" value="1"/>
</dbReference>
<reference evidence="6" key="1">
    <citation type="journal article" date="2021" name="Antonie Van Leeuwenhoek">
        <title>Draft genome and description of Waterburya agarophytonicola gen. nov. sp. nov. (Pleurocapsales, Cyanobacteria): a seaweed symbiont.</title>
        <authorList>
            <person name="Bonthond G."/>
            <person name="Shalygin S."/>
            <person name="Bayer T."/>
            <person name="Weinberger F."/>
        </authorList>
    </citation>
    <scope>NUCLEOTIDE SEQUENCE</scope>
    <source>
        <strain evidence="6">KI4</strain>
    </source>
</reference>
<dbReference type="CDD" id="cd00130">
    <property type="entry name" value="PAS"/>
    <property type="match status" value="1"/>
</dbReference>
<dbReference type="InterPro" id="IPR029787">
    <property type="entry name" value="Nucleotide_cyclase"/>
</dbReference>
<evidence type="ECO:0000256" key="1">
    <source>
        <dbReference type="PROSITE-ProRule" id="PRU00169"/>
    </source>
</evidence>
<evidence type="ECO:0000259" key="5">
    <source>
        <dbReference type="PROSITE" id="PS50887"/>
    </source>
</evidence>
<dbReference type="Proteomes" id="UP000729733">
    <property type="component" value="Unassembled WGS sequence"/>
</dbReference>
<dbReference type="SMART" id="SM00267">
    <property type="entry name" value="GGDEF"/>
    <property type="match status" value="1"/>
</dbReference>
<evidence type="ECO:0000259" key="4">
    <source>
        <dbReference type="PROSITE" id="PS50112"/>
    </source>
</evidence>
<dbReference type="Gene3D" id="3.40.50.2300">
    <property type="match status" value="1"/>
</dbReference>
<keyword evidence="1" id="KW-0597">Phosphoprotein</keyword>
<dbReference type="GO" id="GO:0005886">
    <property type="term" value="C:plasma membrane"/>
    <property type="evidence" value="ECO:0007669"/>
    <property type="project" value="TreeGrafter"/>
</dbReference>
<organism evidence="6 7">
    <name type="scientific">Waterburya agarophytonicola KI4</name>
    <dbReference type="NCBI Taxonomy" id="2874699"/>
    <lineage>
        <taxon>Bacteria</taxon>
        <taxon>Bacillati</taxon>
        <taxon>Cyanobacteriota</taxon>
        <taxon>Cyanophyceae</taxon>
        <taxon>Pleurocapsales</taxon>
        <taxon>Hyellaceae</taxon>
        <taxon>Waterburya</taxon>
        <taxon>Waterburya agarophytonicola</taxon>
    </lineage>
</organism>
<evidence type="ECO:0000259" key="3">
    <source>
        <dbReference type="PROSITE" id="PS50110"/>
    </source>
</evidence>
<dbReference type="InterPro" id="IPR050469">
    <property type="entry name" value="Diguanylate_Cyclase"/>
</dbReference>
<feature type="domain" description="Response regulatory" evidence="3">
    <location>
        <begin position="42"/>
        <end position="166"/>
    </location>
</feature>
<comment type="caution">
    <text evidence="6">The sequence shown here is derived from an EMBL/GenBank/DDBJ whole genome shotgun (WGS) entry which is preliminary data.</text>
</comment>
<dbReference type="GO" id="GO:1902201">
    <property type="term" value="P:negative regulation of bacterial-type flagellum-dependent cell motility"/>
    <property type="evidence" value="ECO:0007669"/>
    <property type="project" value="TreeGrafter"/>
</dbReference>
<dbReference type="Pfam" id="PF00990">
    <property type="entry name" value="GGDEF"/>
    <property type="match status" value="1"/>
</dbReference>
<accession>A0A964FGP8</accession>
<dbReference type="GO" id="GO:0000160">
    <property type="term" value="P:phosphorelay signal transduction system"/>
    <property type="evidence" value="ECO:0007669"/>
    <property type="project" value="InterPro"/>
</dbReference>
<dbReference type="SUPFAM" id="SSF52172">
    <property type="entry name" value="CheY-like"/>
    <property type="match status" value="1"/>
</dbReference>
<dbReference type="InterPro" id="IPR001789">
    <property type="entry name" value="Sig_transdc_resp-reg_receiver"/>
</dbReference>
<sequence>MSEKNLDSNFNADNDELVFADEELIIEEDVAAEEEMATDFWQVLIVDDDRSVHQATKLALRNLQFEGKNLVFLSAYTATEAKTIIAQNQDLAFILLDVVMEDHDSGLKLVQYIRDQLNNKLVRIILRTGQPGEAPEESVIIDYDINDYKLKVELTRNKLMVTAIAALRAYRDLLALENSSKEMMVLYTALETVKDNLEDLIGLRTQELEQEIKTRKQLEKTLRLTQFSLDRARDAIYFVNANANFFYVNDATSNILGYTKEELLKMKIHDVNDDNSESNWSRQWQELKEKQSFTYESVHISKEGQGIPVEITLNYLNFEQQEYNCAIVRDIRDRKQIETQLKQANQQLEHLANVDELTQIANRRSFDRYYESEWIKMMESKQHLALIFCDVDYFKKYNDFYGHQAGDDCLQQIAQTISNSLCRPGDLAARYGGEEFGIILPNTDVDGAVKVAQNIQQNIRKLKLVHAASEASTYISLSMGISSIIPSPKVLPSFLISQVDSVLYQAKKAGRDRYFVV</sequence>
<dbReference type="NCBIfam" id="TIGR00254">
    <property type="entry name" value="GGDEF"/>
    <property type="match status" value="1"/>
</dbReference>
<dbReference type="Gene3D" id="3.30.70.270">
    <property type="match status" value="1"/>
</dbReference>
<dbReference type="GO" id="GO:0043709">
    <property type="term" value="P:cell adhesion involved in single-species biofilm formation"/>
    <property type="evidence" value="ECO:0007669"/>
    <property type="project" value="TreeGrafter"/>
</dbReference>
<evidence type="ECO:0000313" key="7">
    <source>
        <dbReference type="Proteomes" id="UP000729733"/>
    </source>
</evidence>
<dbReference type="SMART" id="SM00091">
    <property type="entry name" value="PAS"/>
    <property type="match status" value="1"/>
</dbReference>
<dbReference type="Pfam" id="PF00072">
    <property type="entry name" value="Response_reg"/>
    <property type="match status" value="1"/>
</dbReference>
<dbReference type="AlphaFoldDB" id="A0A964FGP8"/>
<dbReference type="PANTHER" id="PTHR45138:SF9">
    <property type="entry name" value="DIGUANYLATE CYCLASE DGCM-RELATED"/>
    <property type="match status" value="1"/>
</dbReference>
<dbReference type="CDD" id="cd00156">
    <property type="entry name" value="REC"/>
    <property type="match status" value="1"/>
</dbReference>
<keyword evidence="2" id="KW-0175">Coiled coil</keyword>
<dbReference type="Pfam" id="PF13426">
    <property type="entry name" value="PAS_9"/>
    <property type="match status" value="1"/>
</dbReference>
<dbReference type="SUPFAM" id="SSF55785">
    <property type="entry name" value="PYP-like sensor domain (PAS domain)"/>
    <property type="match status" value="1"/>
</dbReference>
<proteinExistence type="predicted"/>
<dbReference type="FunFam" id="3.30.70.270:FF:000001">
    <property type="entry name" value="Diguanylate cyclase domain protein"/>
    <property type="match status" value="1"/>
</dbReference>
<dbReference type="RefSeq" id="WP_229642240.1">
    <property type="nucleotide sequence ID" value="NZ_JADWDC010000069.1"/>
</dbReference>
<gene>
    <name evidence="6" type="ORF">I4641_19425</name>
</gene>
<dbReference type="CDD" id="cd01949">
    <property type="entry name" value="GGDEF"/>
    <property type="match status" value="1"/>
</dbReference>
<feature type="domain" description="GGDEF" evidence="5">
    <location>
        <begin position="382"/>
        <end position="517"/>
    </location>
</feature>
<dbReference type="NCBIfam" id="TIGR00229">
    <property type="entry name" value="sensory_box"/>
    <property type="match status" value="1"/>
</dbReference>
<dbReference type="InterPro" id="IPR000014">
    <property type="entry name" value="PAS"/>
</dbReference>
<dbReference type="PROSITE" id="PS50110">
    <property type="entry name" value="RESPONSE_REGULATORY"/>
    <property type="match status" value="1"/>
</dbReference>
<protein>
    <submittedName>
        <fullName evidence="6">Diguanylate cyclase</fullName>
    </submittedName>
</protein>